<dbReference type="InterPro" id="IPR054471">
    <property type="entry name" value="GPIID_WHD"/>
</dbReference>
<dbReference type="GO" id="GO:0003824">
    <property type="term" value="F:catalytic activity"/>
    <property type="evidence" value="ECO:0007669"/>
    <property type="project" value="InterPro"/>
</dbReference>
<feature type="domain" description="Nephrocystin 3-like N-terminal" evidence="7">
    <location>
        <begin position="396"/>
        <end position="561"/>
    </location>
</feature>
<feature type="region of interest" description="Disordered" evidence="4">
    <location>
        <begin position="199"/>
        <end position="229"/>
    </location>
</feature>
<dbReference type="InterPro" id="IPR027417">
    <property type="entry name" value="P-loop_NTPase"/>
</dbReference>
<dbReference type="Pfam" id="PF00023">
    <property type="entry name" value="Ank"/>
    <property type="match status" value="1"/>
</dbReference>
<feature type="repeat" description="ANK" evidence="3">
    <location>
        <begin position="1086"/>
        <end position="1118"/>
    </location>
</feature>
<dbReference type="InterPro" id="IPR056884">
    <property type="entry name" value="NPHP3-like_N"/>
</dbReference>
<evidence type="ECO:0000259" key="7">
    <source>
        <dbReference type="Pfam" id="PF24883"/>
    </source>
</evidence>
<dbReference type="Gene3D" id="3.40.50.300">
    <property type="entry name" value="P-loop containing nucleotide triphosphate hydrolases"/>
    <property type="match status" value="1"/>
</dbReference>
<dbReference type="PROSITE" id="PS50088">
    <property type="entry name" value="ANK_REPEAT"/>
    <property type="match status" value="11"/>
</dbReference>
<evidence type="ECO:0000313" key="8">
    <source>
        <dbReference type="EMBL" id="OQD63239.1"/>
    </source>
</evidence>
<evidence type="ECO:0000259" key="6">
    <source>
        <dbReference type="Pfam" id="PF22939"/>
    </source>
</evidence>
<dbReference type="OrthoDB" id="195446at2759"/>
<feature type="repeat" description="ANK" evidence="3">
    <location>
        <begin position="1020"/>
        <end position="1052"/>
    </location>
</feature>
<organism evidence="8 9">
    <name type="scientific">Penicillium polonicum</name>
    <dbReference type="NCBI Taxonomy" id="60169"/>
    <lineage>
        <taxon>Eukaryota</taxon>
        <taxon>Fungi</taxon>
        <taxon>Dikarya</taxon>
        <taxon>Ascomycota</taxon>
        <taxon>Pezizomycotina</taxon>
        <taxon>Eurotiomycetes</taxon>
        <taxon>Eurotiomycetidae</taxon>
        <taxon>Eurotiales</taxon>
        <taxon>Aspergillaceae</taxon>
        <taxon>Penicillium</taxon>
    </lineage>
</organism>
<evidence type="ECO:0000256" key="5">
    <source>
        <dbReference type="SAM" id="Phobius"/>
    </source>
</evidence>
<evidence type="ECO:0000313" key="9">
    <source>
        <dbReference type="Proteomes" id="UP000191408"/>
    </source>
</evidence>
<protein>
    <submittedName>
        <fullName evidence="8">Uncharacterized protein</fullName>
    </submittedName>
</protein>
<keyword evidence="9" id="KW-1185">Reference proteome</keyword>
<gene>
    <name evidence="8" type="ORF">PENPOL_c010G00442</name>
</gene>
<evidence type="ECO:0000256" key="1">
    <source>
        <dbReference type="ARBA" id="ARBA00022737"/>
    </source>
</evidence>
<sequence>MASKAPTYTDYTVGWVCALPKEFIAAVAMLDERHDDLPRQPNDHNAYTLGRIGLHNIVVACLPKGEIGTNNAATVATRMTSTFPSIKFGLMVGIGGGVPKSVRLGDVVVSTPGGKFGGVVQWDFGKAQQGGTFERTGSLNRPPAELLAALTKVEREHEMIGSRIPQYLKDLETNWPKLAPKYTRSASLKDVLFRADCEHVETSNTEEGQEEYDEDEEEEEEEDEEQNPCIHCDQTKVVRRKPRDMRVHYGLIASGNRVVKDAQFRDEINKNLGGKVLCFEMEAAGLINDFPCLVIRGICDYADAHKNKEWQEHAAAVAAAFSKELLMFVPAQEVEQMPAIKQFKEQLEGVFNAVDEIRTHQRDHQRDQEYQAILDWLTPVNYATQQNYFMTQKQEGTNEWLLKSSEFQHWLEQTNHTLFCPGIPGAGKTIVTATVIYHLHAKFRDDSSVGIAYLYCTFKQHREQGPVPLMTNVLKQLAMGQPTLPQGLKDLYYRHKDRQSRPELREITSTLHDVAATYSKTFIIVDALDECQIVRNDLDVFIREIFDFQAVVKANIFATSRFIQHIELKFQKATRLEIRADEADVERYLQGKLQNCQSLSSQNASLRERIKHSIAKAVDGMFLLAQLYVDSIACKTTVKGIKQTLQELEASSASSQARDEDTRARALDNAYEQAMERIQGLVPEHRKLATQVLSWISCARRRLTLAELQHALGVEENTSELDEDAIPNLGLIVSTCTGLVVVDMESDVVRLVHHTTQEYFQRTWQRWFPNAQIDITKACATYLSFEAFRTGTMNPLEDSLPSNVFWAYAAANWGHHAVHSLDGAILTLTLLEDTALVSACGKAIYMMDSTLGSRREHIPALHLAAYFGLSKSVSILLYKGADVDAWTFNHRTPLWFAATYDHGSVVKVLLDNNADIERPDRHGKTPLYIAAEEGHEAVVRILLDGDANVESSDPDGRTPLHIAARKGHEAVVRILLDSDANLESSDQYRNIPFFFGVMQRHKRAATMLLDNDAEVEPGPNGSTPLFQAALKGHEGVVRLLLDNGANIESSDPYSRTPLYIAAEEGHEAVVRILLDSDANVESPDCRGRTPLHVAAEKGHEAVVRTLLDNGANVESSDHIDKIPLHHAAMGGHEGVVRLLLDNGANVESSDPYSRTLLYHAAQGGHEAVVRLLLDNGANVECFDRIGRTPLHVAAEKGHEAVVRLLLGNGANIESSDRIRMTPLHHAAMRGHEGVVRLLVDNGANIESAGQRGQTALSLAINSGNQKLRGRYCRQLDLWLAVRSSAVDSYAARSSQERIAYLLRFVLSAVAVAGLIGFFVSETCLLCSKAICTMYGADTCAFGLHSVFSEPFSACPLVVLMEKCMIRVKRAALLLGHLIHIGQPRSLGSAELFGA</sequence>
<keyword evidence="5" id="KW-0812">Transmembrane</keyword>
<dbReference type="Pfam" id="PF24883">
    <property type="entry name" value="NPHP3_N"/>
    <property type="match status" value="1"/>
</dbReference>
<reference evidence="9" key="1">
    <citation type="journal article" date="2017" name="Nat. Microbiol.">
        <title>Global analysis of biosynthetic gene clusters reveals vast potential of secondary metabolite production in Penicillium species.</title>
        <authorList>
            <person name="Nielsen J.C."/>
            <person name="Grijseels S."/>
            <person name="Prigent S."/>
            <person name="Ji B."/>
            <person name="Dainat J."/>
            <person name="Nielsen K.F."/>
            <person name="Frisvad J.C."/>
            <person name="Workman M."/>
            <person name="Nielsen J."/>
        </authorList>
    </citation>
    <scope>NUCLEOTIDE SEQUENCE [LARGE SCALE GENOMIC DNA]</scope>
    <source>
        <strain evidence="9">IBT 4502</strain>
    </source>
</reference>
<dbReference type="Gene3D" id="3.40.50.1580">
    <property type="entry name" value="Nucleoside phosphorylase domain"/>
    <property type="match status" value="1"/>
</dbReference>
<evidence type="ECO:0000256" key="3">
    <source>
        <dbReference type="PROSITE-ProRule" id="PRU00023"/>
    </source>
</evidence>
<feature type="domain" description="GPI inositol-deacylase winged helix" evidence="6">
    <location>
        <begin position="685"/>
        <end position="760"/>
    </location>
</feature>
<keyword evidence="2 3" id="KW-0040">ANK repeat</keyword>
<dbReference type="SUPFAM" id="SSF52540">
    <property type="entry name" value="P-loop containing nucleoside triphosphate hydrolases"/>
    <property type="match status" value="1"/>
</dbReference>
<feature type="repeat" description="ANK" evidence="3">
    <location>
        <begin position="922"/>
        <end position="954"/>
    </location>
</feature>
<dbReference type="Pfam" id="PF13606">
    <property type="entry name" value="Ank_3"/>
    <property type="match status" value="1"/>
</dbReference>
<evidence type="ECO:0000256" key="4">
    <source>
        <dbReference type="SAM" id="MobiDB-lite"/>
    </source>
</evidence>
<dbReference type="SUPFAM" id="SSF53167">
    <property type="entry name" value="Purine and uridine phosphorylases"/>
    <property type="match status" value="1"/>
</dbReference>
<feature type="compositionally biased region" description="Acidic residues" evidence="4">
    <location>
        <begin position="207"/>
        <end position="226"/>
    </location>
</feature>
<dbReference type="SUPFAM" id="SSF48403">
    <property type="entry name" value="Ankyrin repeat"/>
    <property type="match status" value="1"/>
</dbReference>
<accession>A0A1V6NF73</accession>
<proteinExistence type="predicted"/>
<dbReference type="PRINTS" id="PR01415">
    <property type="entry name" value="ANKYRIN"/>
</dbReference>
<dbReference type="Pfam" id="PF12796">
    <property type="entry name" value="Ank_2"/>
    <property type="match status" value="4"/>
</dbReference>
<dbReference type="EMBL" id="MDYM01000010">
    <property type="protein sequence ID" value="OQD63239.1"/>
    <property type="molecule type" value="Genomic_DNA"/>
</dbReference>
<dbReference type="Gene3D" id="1.25.40.20">
    <property type="entry name" value="Ankyrin repeat-containing domain"/>
    <property type="match status" value="2"/>
</dbReference>
<dbReference type="STRING" id="60169.A0A1V6NF73"/>
<feature type="repeat" description="ANK" evidence="3">
    <location>
        <begin position="1119"/>
        <end position="1151"/>
    </location>
</feature>
<feature type="repeat" description="ANK" evidence="3">
    <location>
        <begin position="1218"/>
        <end position="1250"/>
    </location>
</feature>
<feature type="repeat" description="ANK" evidence="3">
    <location>
        <begin position="1185"/>
        <end position="1217"/>
    </location>
</feature>
<dbReference type="GO" id="GO:0009116">
    <property type="term" value="P:nucleoside metabolic process"/>
    <property type="evidence" value="ECO:0007669"/>
    <property type="project" value="InterPro"/>
</dbReference>
<dbReference type="Pfam" id="PF22939">
    <property type="entry name" value="WHD_GPIID"/>
    <property type="match status" value="1"/>
</dbReference>
<evidence type="ECO:0000256" key="2">
    <source>
        <dbReference type="ARBA" id="ARBA00023043"/>
    </source>
</evidence>
<dbReference type="InterPro" id="IPR002110">
    <property type="entry name" value="Ankyrin_rpt"/>
</dbReference>
<feature type="transmembrane region" description="Helical" evidence="5">
    <location>
        <begin position="1298"/>
        <end position="1319"/>
    </location>
</feature>
<dbReference type="PANTHER" id="PTHR24198">
    <property type="entry name" value="ANKYRIN REPEAT AND PROTEIN KINASE DOMAIN-CONTAINING PROTEIN"/>
    <property type="match status" value="1"/>
</dbReference>
<comment type="caution">
    <text evidence="8">The sequence shown here is derived from an EMBL/GenBank/DDBJ whole genome shotgun (WGS) entry which is preliminary data.</text>
</comment>
<dbReference type="Proteomes" id="UP000191408">
    <property type="component" value="Unassembled WGS sequence"/>
</dbReference>
<keyword evidence="1" id="KW-0677">Repeat</keyword>
<dbReference type="SMART" id="SM00248">
    <property type="entry name" value="ANK"/>
    <property type="match status" value="12"/>
</dbReference>
<feature type="repeat" description="ANK" evidence="3">
    <location>
        <begin position="1152"/>
        <end position="1184"/>
    </location>
</feature>
<dbReference type="InterPro" id="IPR035994">
    <property type="entry name" value="Nucleoside_phosphorylase_sf"/>
</dbReference>
<keyword evidence="5" id="KW-0472">Membrane</keyword>
<keyword evidence="5" id="KW-1133">Transmembrane helix</keyword>
<feature type="repeat" description="ANK" evidence="3">
    <location>
        <begin position="1053"/>
        <end position="1085"/>
    </location>
</feature>
<feature type="repeat" description="ANK" evidence="3">
    <location>
        <begin position="955"/>
        <end position="987"/>
    </location>
</feature>
<dbReference type="InterPro" id="IPR036770">
    <property type="entry name" value="Ankyrin_rpt-contain_sf"/>
</dbReference>
<dbReference type="PROSITE" id="PS50297">
    <property type="entry name" value="ANK_REP_REGION"/>
    <property type="match status" value="11"/>
</dbReference>
<feature type="repeat" description="ANK" evidence="3">
    <location>
        <begin position="856"/>
        <end position="888"/>
    </location>
</feature>
<dbReference type="PANTHER" id="PTHR24198:SF165">
    <property type="entry name" value="ANKYRIN REPEAT-CONTAINING PROTEIN-RELATED"/>
    <property type="match status" value="1"/>
</dbReference>
<feature type="repeat" description="ANK" evidence="3">
    <location>
        <begin position="889"/>
        <end position="921"/>
    </location>
</feature>
<name>A0A1V6NF73_PENPO</name>